<evidence type="ECO:0000256" key="3">
    <source>
        <dbReference type="ARBA" id="ARBA00022801"/>
    </source>
</evidence>
<proteinExistence type="predicted"/>
<keyword evidence="2" id="KW-0547">Nucleotide-binding</keyword>
<evidence type="ECO:0000256" key="5">
    <source>
        <dbReference type="ARBA" id="ARBA00022840"/>
    </source>
</evidence>
<keyword evidence="4" id="KW-0347">Helicase</keyword>
<dbReference type="PROSITE" id="PS51195">
    <property type="entry name" value="Q_MOTIF"/>
    <property type="match status" value="1"/>
</dbReference>
<dbReference type="GO" id="GO:0003724">
    <property type="term" value="F:RNA helicase activity"/>
    <property type="evidence" value="ECO:0007669"/>
    <property type="project" value="InterPro"/>
</dbReference>
<dbReference type="InterPro" id="IPR050663">
    <property type="entry name" value="Ankyrin-SOCS_Box"/>
</dbReference>
<evidence type="ECO:0000256" key="6">
    <source>
        <dbReference type="ARBA" id="ARBA00023043"/>
    </source>
</evidence>
<evidence type="ECO:0000256" key="1">
    <source>
        <dbReference type="ARBA" id="ARBA00022737"/>
    </source>
</evidence>
<gene>
    <name evidence="10" type="ORF">EVOR1521_LOCUS22179</name>
</gene>
<dbReference type="Gene3D" id="1.25.40.20">
    <property type="entry name" value="Ankyrin repeat-containing domain"/>
    <property type="match status" value="1"/>
</dbReference>
<dbReference type="Proteomes" id="UP001178507">
    <property type="component" value="Unassembled WGS sequence"/>
</dbReference>
<dbReference type="GO" id="GO:0005524">
    <property type="term" value="F:ATP binding"/>
    <property type="evidence" value="ECO:0007669"/>
    <property type="project" value="UniProtKB-KW"/>
</dbReference>
<dbReference type="InterPro" id="IPR036770">
    <property type="entry name" value="Ankyrin_rpt-contain_sf"/>
</dbReference>
<evidence type="ECO:0000256" key="7">
    <source>
        <dbReference type="PROSITE-ProRule" id="PRU00552"/>
    </source>
</evidence>
<reference evidence="10" key="1">
    <citation type="submission" date="2023-08" db="EMBL/GenBank/DDBJ databases">
        <authorList>
            <person name="Chen Y."/>
            <person name="Shah S."/>
            <person name="Dougan E. K."/>
            <person name="Thang M."/>
            <person name="Chan C."/>
        </authorList>
    </citation>
    <scope>NUCLEOTIDE SEQUENCE</scope>
</reference>
<evidence type="ECO:0000313" key="11">
    <source>
        <dbReference type="Proteomes" id="UP001178507"/>
    </source>
</evidence>
<keyword evidence="6" id="KW-0040">ANK repeat</keyword>
<keyword evidence="11" id="KW-1185">Reference proteome</keyword>
<dbReference type="GO" id="GO:0016787">
    <property type="term" value="F:hydrolase activity"/>
    <property type="evidence" value="ECO:0007669"/>
    <property type="project" value="UniProtKB-KW"/>
</dbReference>
<dbReference type="InterPro" id="IPR011545">
    <property type="entry name" value="DEAD/DEAH_box_helicase_dom"/>
</dbReference>
<dbReference type="PANTHER" id="PTHR24193">
    <property type="entry name" value="ANKYRIN REPEAT PROTEIN"/>
    <property type="match status" value="1"/>
</dbReference>
<protein>
    <recommendedName>
        <fullName evidence="9">DEAD-box RNA helicase Q domain-containing protein</fullName>
    </recommendedName>
</protein>
<organism evidence="10 11">
    <name type="scientific">Effrenium voratum</name>
    <dbReference type="NCBI Taxonomy" id="2562239"/>
    <lineage>
        <taxon>Eukaryota</taxon>
        <taxon>Sar</taxon>
        <taxon>Alveolata</taxon>
        <taxon>Dinophyceae</taxon>
        <taxon>Suessiales</taxon>
        <taxon>Symbiodiniaceae</taxon>
        <taxon>Effrenium</taxon>
    </lineage>
</organism>
<feature type="region of interest" description="Disordered" evidence="8">
    <location>
        <begin position="54"/>
        <end position="83"/>
    </location>
</feature>
<evidence type="ECO:0000313" key="10">
    <source>
        <dbReference type="EMBL" id="CAJ1398369.1"/>
    </source>
</evidence>
<accession>A0AA36J3C5</accession>
<dbReference type="Pfam" id="PF12796">
    <property type="entry name" value="Ank_2"/>
    <property type="match status" value="1"/>
</dbReference>
<name>A0AA36J3C5_9DINO</name>
<sequence length="236" mass="25035">MTKAAGLPAAVLKEIKDANFTAPTPIQAQCWPILSAGHDLIGIAKSGSGKTLAPGSPIAKLRRRPTRPVSDAMEGLLPRPPGRIRMMPRLEEAAAQLEDLQQSDEPEAAMSLMTRMVTIDESMFISLFPFVAEETLITRDMMGRTLLHYAAALGRLGALSLLLGANACDPNAMDDRGDTALHLAAGNGDKGACQLLLSNARVDRSLQDDAGRTALDVAHSAAAHYFATEAVHALAM</sequence>
<dbReference type="EMBL" id="CAUJNA010003297">
    <property type="protein sequence ID" value="CAJ1398369.1"/>
    <property type="molecule type" value="Genomic_DNA"/>
</dbReference>
<dbReference type="GO" id="GO:0005634">
    <property type="term" value="C:nucleus"/>
    <property type="evidence" value="ECO:0007669"/>
    <property type="project" value="TreeGrafter"/>
</dbReference>
<feature type="domain" description="DEAD-box RNA helicase Q" evidence="9">
    <location>
        <begin position="1"/>
        <end position="28"/>
    </location>
</feature>
<comment type="caution">
    <text evidence="10">The sequence shown here is derived from an EMBL/GenBank/DDBJ whole genome shotgun (WGS) entry which is preliminary data.</text>
</comment>
<dbReference type="SMART" id="SM00248">
    <property type="entry name" value="ANK"/>
    <property type="match status" value="2"/>
</dbReference>
<dbReference type="AlphaFoldDB" id="A0AA36J3C5"/>
<dbReference type="Gene3D" id="3.40.50.300">
    <property type="entry name" value="P-loop containing nucleotide triphosphate hydrolases"/>
    <property type="match status" value="1"/>
</dbReference>
<dbReference type="InterPro" id="IPR014014">
    <property type="entry name" value="RNA_helicase_DEAD_Q_motif"/>
</dbReference>
<evidence type="ECO:0000256" key="8">
    <source>
        <dbReference type="SAM" id="MobiDB-lite"/>
    </source>
</evidence>
<dbReference type="GO" id="GO:0045944">
    <property type="term" value="P:positive regulation of transcription by RNA polymerase II"/>
    <property type="evidence" value="ECO:0007669"/>
    <property type="project" value="TreeGrafter"/>
</dbReference>
<dbReference type="SUPFAM" id="SSF48403">
    <property type="entry name" value="Ankyrin repeat"/>
    <property type="match status" value="1"/>
</dbReference>
<feature type="short sequence motif" description="Q motif" evidence="7">
    <location>
        <begin position="1"/>
        <end position="28"/>
    </location>
</feature>
<dbReference type="PANTHER" id="PTHR24193:SF121">
    <property type="entry name" value="ADA2A-CONTAINING COMPLEX COMPONENT 3, ISOFORM D"/>
    <property type="match status" value="1"/>
</dbReference>
<evidence type="ECO:0000259" key="9">
    <source>
        <dbReference type="PROSITE" id="PS51195"/>
    </source>
</evidence>
<evidence type="ECO:0000256" key="2">
    <source>
        <dbReference type="ARBA" id="ARBA00022741"/>
    </source>
</evidence>
<dbReference type="SUPFAM" id="SSF52540">
    <property type="entry name" value="P-loop containing nucleoside triphosphate hydrolases"/>
    <property type="match status" value="1"/>
</dbReference>
<keyword evidence="5" id="KW-0067">ATP-binding</keyword>
<dbReference type="Pfam" id="PF00270">
    <property type="entry name" value="DEAD"/>
    <property type="match status" value="1"/>
</dbReference>
<evidence type="ECO:0000256" key="4">
    <source>
        <dbReference type="ARBA" id="ARBA00022806"/>
    </source>
</evidence>
<keyword evidence="3" id="KW-0378">Hydrolase</keyword>
<dbReference type="InterPro" id="IPR002110">
    <property type="entry name" value="Ankyrin_rpt"/>
</dbReference>
<dbReference type="InterPro" id="IPR027417">
    <property type="entry name" value="P-loop_NTPase"/>
</dbReference>
<dbReference type="GO" id="GO:0000976">
    <property type="term" value="F:transcription cis-regulatory region binding"/>
    <property type="evidence" value="ECO:0007669"/>
    <property type="project" value="TreeGrafter"/>
</dbReference>
<keyword evidence="1" id="KW-0677">Repeat</keyword>